<dbReference type="InterPro" id="IPR036388">
    <property type="entry name" value="WH-like_DNA-bd_sf"/>
</dbReference>
<dbReference type="EMBL" id="JAJMLW010000003">
    <property type="protein sequence ID" value="MCI2242589.1"/>
    <property type="molecule type" value="Genomic_DNA"/>
</dbReference>
<evidence type="ECO:0000256" key="3">
    <source>
        <dbReference type="ARBA" id="ARBA00023163"/>
    </source>
</evidence>
<dbReference type="Proteomes" id="UP001430755">
    <property type="component" value="Unassembled WGS sequence"/>
</dbReference>
<evidence type="ECO:0000313" key="6">
    <source>
        <dbReference type="Proteomes" id="UP001430755"/>
    </source>
</evidence>
<comment type="caution">
    <text evidence="5">The sequence shown here is derived from an EMBL/GenBank/DDBJ whole genome shotgun (WGS) entry which is preliminary data.</text>
</comment>
<accession>A0ABS9WIG0</accession>
<dbReference type="InterPro" id="IPR036390">
    <property type="entry name" value="WH_DNA-bd_sf"/>
</dbReference>
<dbReference type="Pfam" id="PF12802">
    <property type="entry name" value="MarR_2"/>
    <property type="match status" value="1"/>
</dbReference>
<dbReference type="SUPFAM" id="SSF46785">
    <property type="entry name" value="Winged helix' DNA-binding domain"/>
    <property type="match status" value="1"/>
</dbReference>
<proteinExistence type="predicted"/>
<gene>
    <name evidence="5" type="ORF">LPT13_09525</name>
</gene>
<evidence type="ECO:0000259" key="4">
    <source>
        <dbReference type="PROSITE" id="PS50995"/>
    </source>
</evidence>
<keyword evidence="1" id="KW-0805">Transcription regulation</keyword>
<keyword evidence="2" id="KW-0238">DNA-binding</keyword>
<keyword evidence="6" id="KW-1185">Reference proteome</keyword>
<organism evidence="5 6">
    <name type="scientific">Adlercreutzia faecimuris</name>
    <dbReference type="NCBI Taxonomy" id="2897341"/>
    <lineage>
        <taxon>Bacteria</taxon>
        <taxon>Bacillati</taxon>
        <taxon>Actinomycetota</taxon>
        <taxon>Coriobacteriia</taxon>
        <taxon>Eggerthellales</taxon>
        <taxon>Eggerthellaceae</taxon>
        <taxon>Adlercreutzia</taxon>
    </lineage>
</organism>
<keyword evidence="3" id="KW-0804">Transcription</keyword>
<dbReference type="PANTHER" id="PTHR42756:SF1">
    <property type="entry name" value="TRANSCRIPTIONAL REPRESSOR OF EMRAB OPERON"/>
    <property type="match status" value="1"/>
</dbReference>
<dbReference type="Gene3D" id="1.10.10.10">
    <property type="entry name" value="Winged helix-like DNA-binding domain superfamily/Winged helix DNA-binding domain"/>
    <property type="match status" value="1"/>
</dbReference>
<feature type="domain" description="HTH marR-type" evidence="4">
    <location>
        <begin position="1"/>
        <end position="144"/>
    </location>
</feature>
<reference evidence="5" key="1">
    <citation type="submission" date="2021-11" db="EMBL/GenBank/DDBJ databases">
        <title>A Novel Adlercreutzia Species, isolated from a Allomyrina dichotoma larva feces.</title>
        <authorList>
            <person name="Suh M.K."/>
        </authorList>
    </citation>
    <scope>NUCLEOTIDE SEQUENCE</scope>
    <source>
        <strain evidence="5">JBNU-10</strain>
    </source>
</reference>
<evidence type="ECO:0000256" key="1">
    <source>
        <dbReference type="ARBA" id="ARBA00023015"/>
    </source>
</evidence>
<dbReference type="PROSITE" id="PS50995">
    <property type="entry name" value="HTH_MARR_2"/>
    <property type="match status" value="1"/>
</dbReference>
<dbReference type="PANTHER" id="PTHR42756">
    <property type="entry name" value="TRANSCRIPTIONAL REGULATOR, MARR"/>
    <property type="match status" value="1"/>
</dbReference>
<sequence length="150" mass="17288">MADAARERREEIDDLLTSVFNSILRIEEKSLDNRFTEGLTITEIHTIDAVGYREANPMNVVASRLGVTLATLTICVNRLVEKGYLIRERDTADRRRVLVSLSRKGRQVYRAHRLFHRQMVDEALGTLTDEEERVLAEALVKVRAFFEERA</sequence>
<evidence type="ECO:0000313" key="5">
    <source>
        <dbReference type="EMBL" id="MCI2242589.1"/>
    </source>
</evidence>
<protein>
    <submittedName>
        <fullName evidence="5">MarR family transcriptional regulator</fullName>
    </submittedName>
</protein>
<dbReference type="InterPro" id="IPR000835">
    <property type="entry name" value="HTH_MarR-typ"/>
</dbReference>
<dbReference type="RefSeq" id="WP_242165997.1">
    <property type="nucleotide sequence ID" value="NZ_JAJMLW010000003.1"/>
</dbReference>
<dbReference type="PRINTS" id="PR00598">
    <property type="entry name" value="HTHMARR"/>
</dbReference>
<name>A0ABS9WIG0_9ACTN</name>
<evidence type="ECO:0000256" key="2">
    <source>
        <dbReference type="ARBA" id="ARBA00023125"/>
    </source>
</evidence>
<dbReference type="SMART" id="SM00347">
    <property type="entry name" value="HTH_MARR"/>
    <property type="match status" value="1"/>
</dbReference>